<evidence type="ECO:0000313" key="3">
    <source>
        <dbReference type="Proteomes" id="UP000235388"/>
    </source>
</evidence>
<accession>A0A2N5W5X0</accession>
<feature type="region of interest" description="Disordered" evidence="1">
    <location>
        <begin position="94"/>
        <end position="121"/>
    </location>
</feature>
<comment type="caution">
    <text evidence="2">The sequence shown here is derived from an EMBL/GenBank/DDBJ whole genome shotgun (WGS) entry which is preliminary data.</text>
</comment>
<name>A0A2N5W5X0_9BASI</name>
<dbReference type="Proteomes" id="UP000235388">
    <property type="component" value="Unassembled WGS sequence"/>
</dbReference>
<gene>
    <name evidence="2" type="ORF">PCANC_01102</name>
</gene>
<evidence type="ECO:0000313" key="2">
    <source>
        <dbReference type="EMBL" id="PLW57637.1"/>
    </source>
</evidence>
<proteinExistence type="predicted"/>
<organism evidence="2 3">
    <name type="scientific">Puccinia coronata f. sp. avenae</name>
    <dbReference type="NCBI Taxonomy" id="200324"/>
    <lineage>
        <taxon>Eukaryota</taxon>
        <taxon>Fungi</taxon>
        <taxon>Dikarya</taxon>
        <taxon>Basidiomycota</taxon>
        <taxon>Pucciniomycotina</taxon>
        <taxon>Pucciniomycetes</taxon>
        <taxon>Pucciniales</taxon>
        <taxon>Pucciniaceae</taxon>
        <taxon>Puccinia</taxon>
    </lineage>
</organism>
<protein>
    <submittedName>
        <fullName evidence="2">Uncharacterized protein</fullName>
    </submittedName>
</protein>
<reference evidence="2 3" key="1">
    <citation type="submission" date="2017-11" db="EMBL/GenBank/DDBJ databases">
        <title>De novo assembly and phasing of dikaryotic genomes from two isolates of Puccinia coronata f. sp. avenae, the causal agent of oat crown rust.</title>
        <authorList>
            <person name="Miller M.E."/>
            <person name="Zhang Y."/>
            <person name="Omidvar V."/>
            <person name="Sperschneider J."/>
            <person name="Schwessinger B."/>
            <person name="Raley C."/>
            <person name="Palmer J.M."/>
            <person name="Garnica D."/>
            <person name="Upadhyaya N."/>
            <person name="Rathjen J."/>
            <person name="Taylor J.M."/>
            <person name="Park R.F."/>
            <person name="Dodds P.N."/>
            <person name="Hirsch C.D."/>
            <person name="Kianian S.F."/>
            <person name="Figueroa M."/>
        </authorList>
    </citation>
    <scope>NUCLEOTIDE SEQUENCE [LARGE SCALE GENOMIC DNA]</scope>
    <source>
        <strain evidence="2">12NC29</strain>
    </source>
</reference>
<keyword evidence="3" id="KW-1185">Reference proteome</keyword>
<evidence type="ECO:0000256" key="1">
    <source>
        <dbReference type="SAM" id="MobiDB-lite"/>
    </source>
</evidence>
<dbReference type="EMBL" id="PGCJ01000009">
    <property type="protein sequence ID" value="PLW57637.1"/>
    <property type="molecule type" value="Genomic_DNA"/>
</dbReference>
<sequence length="121" mass="12692">MAGGINSCLVSPVLLHSGTIGSPQLRRSDVPATPPFETVKRDARISGGPSGRVLYGTRDIRRIYRIAVNPADQCQSAVDPGAWFGRPVIHDPENAPADCTARGKNRLRPGGHAAGLTPTAG</sequence>
<dbReference type="AlphaFoldDB" id="A0A2N5W5X0"/>